<dbReference type="AlphaFoldDB" id="A0A2J8A7V0"/>
<dbReference type="EMBL" id="PGGS01000122">
    <property type="protein sequence ID" value="PNH08609.1"/>
    <property type="molecule type" value="Genomic_DNA"/>
</dbReference>
<evidence type="ECO:0000313" key="4">
    <source>
        <dbReference type="Proteomes" id="UP000236333"/>
    </source>
</evidence>
<feature type="region of interest" description="Disordered" evidence="1">
    <location>
        <begin position="1"/>
        <end position="24"/>
    </location>
</feature>
<dbReference type="Pfam" id="PF07647">
    <property type="entry name" value="SAM_2"/>
    <property type="match status" value="1"/>
</dbReference>
<sequence length="71" mass="7646">MGCLLSKSKVEKLDDTDEPLPASAFSTRGPAHAWLQEIGLAQYTPAFVDAGFSGEQWDGQLERAKAHVLGT</sequence>
<feature type="domain" description="SAM" evidence="2">
    <location>
        <begin position="32"/>
        <end position="56"/>
    </location>
</feature>
<dbReference type="InterPro" id="IPR013761">
    <property type="entry name" value="SAM/pointed_sf"/>
</dbReference>
<keyword evidence="4" id="KW-1185">Reference proteome</keyword>
<proteinExistence type="predicted"/>
<name>A0A2J8A7V0_9CHLO</name>
<organism evidence="3 4">
    <name type="scientific">Tetrabaena socialis</name>
    <dbReference type="NCBI Taxonomy" id="47790"/>
    <lineage>
        <taxon>Eukaryota</taxon>
        <taxon>Viridiplantae</taxon>
        <taxon>Chlorophyta</taxon>
        <taxon>core chlorophytes</taxon>
        <taxon>Chlorophyceae</taxon>
        <taxon>CS clade</taxon>
        <taxon>Chlamydomonadales</taxon>
        <taxon>Tetrabaenaceae</taxon>
        <taxon>Tetrabaena</taxon>
    </lineage>
</organism>
<protein>
    <recommendedName>
        <fullName evidence="2">SAM domain-containing protein</fullName>
    </recommendedName>
</protein>
<gene>
    <name evidence="3" type="ORF">TSOC_004815</name>
</gene>
<evidence type="ECO:0000313" key="3">
    <source>
        <dbReference type="EMBL" id="PNH08609.1"/>
    </source>
</evidence>
<evidence type="ECO:0000259" key="2">
    <source>
        <dbReference type="Pfam" id="PF07647"/>
    </source>
</evidence>
<dbReference type="SUPFAM" id="SSF47769">
    <property type="entry name" value="SAM/Pointed domain"/>
    <property type="match status" value="1"/>
</dbReference>
<comment type="caution">
    <text evidence="3">The sequence shown here is derived from an EMBL/GenBank/DDBJ whole genome shotgun (WGS) entry which is preliminary data.</text>
</comment>
<dbReference type="OrthoDB" id="548475at2759"/>
<reference evidence="3 4" key="1">
    <citation type="journal article" date="2017" name="Mol. Biol. Evol.">
        <title>The 4-celled Tetrabaena socialis nuclear genome reveals the essential components for genetic control of cell number at the origin of multicellularity in the volvocine lineage.</title>
        <authorList>
            <person name="Featherston J."/>
            <person name="Arakaki Y."/>
            <person name="Hanschen E.R."/>
            <person name="Ferris P.J."/>
            <person name="Michod R.E."/>
            <person name="Olson B.J.S.C."/>
            <person name="Nozaki H."/>
            <person name="Durand P.M."/>
        </authorList>
    </citation>
    <scope>NUCLEOTIDE SEQUENCE [LARGE SCALE GENOMIC DNA]</scope>
    <source>
        <strain evidence="3 4">NIES-571</strain>
    </source>
</reference>
<dbReference type="Proteomes" id="UP000236333">
    <property type="component" value="Unassembled WGS sequence"/>
</dbReference>
<evidence type="ECO:0000256" key="1">
    <source>
        <dbReference type="SAM" id="MobiDB-lite"/>
    </source>
</evidence>
<dbReference type="InterPro" id="IPR001660">
    <property type="entry name" value="SAM"/>
</dbReference>
<dbReference type="Gene3D" id="1.10.150.50">
    <property type="entry name" value="Transcription Factor, Ets-1"/>
    <property type="match status" value="1"/>
</dbReference>
<accession>A0A2J8A7V0</accession>